<evidence type="ECO:0000313" key="1">
    <source>
        <dbReference type="EMBL" id="ALP42752.1"/>
    </source>
</evidence>
<name>A0A0S2SM10_9GAMM</name>
<reference evidence="1 2" key="2">
    <citation type="journal article" date="2016" name="Genome Announc.">
        <title>Complete Genome Sequence of the Highly Virulent Aeromonas schubertii Strain WL1483, Isolated from Diseased Snakehead Fish (Channa argus) in China.</title>
        <authorList>
            <person name="Liu L."/>
            <person name="Li N."/>
            <person name="Zhang D."/>
            <person name="Fu X."/>
            <person name="Shi C."/>
            <person name="Lin Q."/>
            <person name="Hao G."/>
        </authorList>
    </citation>
    <scope>NUCLEOTIDE SEQUENCE [LARGE SCALE GENOMIC DNA]</scope>
    <source>
        <strain evidence="1 2">WL1483</strain>
    </source>
</reference>
<dbReference type="AlphaFoldDB" id="A0A0S2SM10"/>
<evidence type="ECO:0000313" key="2">
    <source>
        <dbReference type="Proteomes" id="UP000058114"/>
    </source>
</evidence>
<reference evidence="2" key="1">
    <citation type="submission" date="2015-10" db="EMBL/GenBank/DDBJ databases">
        <title>Complete Genome Sequence of Aeromonas schubertii strain WL1483.</title>
        <authorList>
            <person name="Liu L."/>
        </authorList>
    </citation>
    <scope>NUCLEOTIDE SEQUENCE [LARGE SCALE GENOMIC DNA]</scope>
    <source>
        <strain evidence="2">WL1483</strain>
    </source>
</reference>
<dbReference type="RefSeq" id="WP_200960254.1">
    <property type="nucleotide sequence ID" value="NZ_CP013067.1"/>
</dbReference>
<dbReference type="KEGG" id="asr:WL1483_3333"/>
<accession>A0A0S2SM10</accession>
<dbReference type="PATRIC" id="fig|652.5.peg.3695"/>
<gene>
    <name evidence="1" type="ORF">WL1483_3333</name>
</gene>
<proteinExistence type="predicted"/>
<dbReference type="EMBL" id="CP013067">
    <property type="protein sequence ID" value="ALP42752.1"/>
    <property type="molecule type" value="Genomic_DNA"/>
</dbReference>
<organism evidence="1 2">
    <name type="scientific">Aeromonas schubertii</name>
    <dbReference type="NCBI Taxonomy" id="652"/>
    <lineage>
        <taxon>Bacteria</taxon>
        <taxon>Pseudomonadati</taxon>
        <taxon>Pseudomonadota</taxon>
        <taxon>Gammaproteobacteria</taxon>
        <taxon>Aeromonadales</taxon>
        <taxon>Aeromonadaceae</taxon>
        <taxon>Aeromonas</taxon>
    </lineage>
</organism>
<protein>
    <submittedName>
        <fullName evidence="1">Uncharacterized protein</fullName>
    </submittedName>
</protein>
<sequence length="57" mass="6339">MKKLITHKPLRRSKQLELPPEEPFAQAILIRFGTASCGGYAIELDGCPGEFSIDDLH</sequence>
<dbReference type="Proteomes" id="UP000058114">
    <property type="component" value="Chromosome"/>
</dbReference>